<dbReference type="PRINTS" id="PR00723">
    <property type="entry name" value="SUBTILISIN"/>
</dbReference>
<evidence type="ECO:0000256" key="1">
    <source>
        <dbReference type="ARBA" id="ARBA00011073"/>
    </source>
</evidence>
<dbReference type="InterPro" id="IPR051048">
    <property type="entry name" value="Peptidase_S8/S53_subtilisin"/>
</dbReference>
<dbReference type="PANTHER" id="PTHR43399:SF4">
    <property type="entry name" value="CELL WALL-ASSOCIATED PROTEASE"/>
    <property type="match status" value="1"/>
</dbReference>
<keyword evidence="2" id="KW-0645">Protease</keyword>
<accession>A0A0F8Z768</accession>
<reference evidence="6" key="1">
    <citation type="journal article" date="2015" name="Nature">
        <title>Complex archaea that bridge the gap between prokaryotes and eukaryotes.</title>
        <authorList>
            <person name="Spang A."/>
            <person name="Saw J.H."/>
            <person name="Jorgensen S.L."/>
            <person name="Zaremba-Niedzwiedzka K."/>
            <person name="Martijn J."/>
            <person name="Lind A.E."/>
            <person name="van Eijk R."/>
            <person name="Schleper C."/>
            <person name="Guy L."/>
            <person name="Ettema T.J."/>
        </authorList>
    </citation>
    <scope>NUCLEOTIDE SEQUENCE</scope>
</reference>
<dbReference type="Gene3D" id="3.40.50.200">
    <property type="entry name" value="Peptidase S8/S53 domain"/>
    <property type="match status" value="1"/>
</dbReference>
<dbReference type="InterPro" id="IPR036852">
    <property type="entry name" value="Peptidase_S8/S53_dom_sf"/>
</dbReference>
<proteinExistence type="inferred from homology"/>
<dbReference type="GO" id="GO:0004252">
    <property type="term" value="F:serine-type endopeptidase activity"/>
    <property type="evidence" value="ECO:0007669"/>
    <property type="project" value="InterPro"/>
</dbReference>
<evidence type="ECO:0000256" key="2">
    <source>
        <dbReference type="ARBA" id="ARBA00022670"/>
    </source>
</evidence>
<dbReference type="PANTHER" id="PTHR43399">
    <property type="entry name" value="SUBTILISIN-RELATED"/>
    <property type="match status" value="1"/>
</dbReference>
<sequence>YGITIIFLIFTTILGLNYFTIPVESSDNILPSSDNILLSSDNILLSSDNILLSSDNVLLSSDNVLPTFSDPKVVRPSKIHDSDSDKIGDNLETLIYGEIKSDSQSDKAIVEGGEKVKVIICVDKKPNNDLLSKLHGYGAEITSVHDTLIYAVSAILPIDKISSVTADSEVIFVEKEAYSTAHLDTSTVNMGVRGSSYVWDEIPTIQGDPNYAVAILDTGVDSTHPDLANLIWFQDFTDDGYPSGTTGYDYGHHGTHVASIAAGTGASDIIPNTTNETISRYFNPSADSYTRIHWFEVKDNSNNPDTIITLQWDSSAGPAYFIIADSNEIYLTSTITYSSSPATINMGNLAAGWYQVVVAPTDGTLNRDYTITIDHENDYTLGGEPTDTPVFIGVAPQSNIISLKVLP</sequence>
<dbReference type="Gene3D" id="2.60.120.380">
    <property type="match status" value="1"/>
</dbReference>
<gene>
    <name evidence="6" type="ORF">LCGC14_2809370</name>
</gene>
<keyword evidence="4" id="KW-0720">Serine protease</keyword>
<dbReference type="InterPro" id="IPR000209">
    <property type="entry name" value="Peptidase_S8/S53_dom"/>
</dbReference>
<feature type="non-terminal residue" evidence="6">
    <location>
        <position position="407"/>
    </location>
</feature>
<evidence type="ECO:0000259" key="5">
    <source>
        <dbReference type="Pfam" id="PF00082"/>
    </source>
</evidence>
<dbReference type="AlphaFoldDB" id="A0A0F8Z768"/>
<dbReference type="PROSITE" id="PS51892">
    <property type="entry name" value="SUBTILASE"/>
    <property type="match status" value="1"/>
</dbReference>
<keyword evidence="3" id="KW-0378">Hydrolase</keyword>
<dbReference type="PROSITE" id="PS00136">
    <property type="entry name" value="SUBTILASE_ASP"/>
    <property type="match status" value="1"/>
</dbReference>
<feature type="domain" description="Peptidase S8/S53" evidence="5">
    <location>
        <begin position="211"/>
        <end position="268"/>
    </location>
</feature>
<name>A0A0F8Z768_9ZZZZ</name>
<feature type="non-terminal residue" evidence="6">
    <location>
        <position position="1"/>
    </location>
</feature>
<comment type="similarity">
    <text evidence="1">Belongs to the peptidase S8 family.</text>
</comment>
<organism evidence="6">
    <name type="scientific">marine sediment metagenome</name>
    <dbReference type="NCBI Taxonomy" id="412755"/>
    <lineage>
        <taxon>unclassified sequences</taxon>
        <taxon>metagenomes</taxon>
        <taxon>ecological metagenomes</taxon>
    </lineage>
</organism>
<evidence type="ECO:0000313" key="6">
    <source>
        <dbReference type="EMBL" id="KKK81840.1"/>
    </source>
</evidence>
<dbReference type="Pfam" id="PF00082">
    <property type="entry name" value="Peptidase_S8"/>
    <property type="match status" value="1"/>
</dbReference>
<dbReference type="EMBL" id="LAZR01052945">
    <property type="protein sequence ID" value="KKK81840.1"/>
    <property type="molecule type" value="Genomic_DNA"/>
</dbReference>
<dbReference type="InterPro" id="IPR015500">
    <property type="entry name" value="Peptidase_S8_subtilisin-rel"/>
</dbReference>
<comment type="caution">
    <text evidence="6">The sequence shown here is derived from an EMBL/GenBank/DDBJ whole genome shotgun (WGS) entry which is preliminary data.</text>
</comment>
<dbReference type="InterPro" id="IPR023827">
    <property type="entry name" value="Peptidase_S8_Asp-AS"/>
</dbReference>
<protein>
    <recommendedName>
        <fullName evidence="5">Peptidase S8/S53 domain-containing protein</fullName>
    </recommendedName>
</protein>
<dbReference type="SUPFAM" id="SSF52743">
    <property type="entry name" value="Subtilisin-like"/>
    <property type="match status" value="1"/>
</dbReference>
<evidence type="ECO:0000256" key="4">
    <source>
        <dbReference type="ARBA" id="ARBA00022825"/>
    </source>
</evidence>
<evidence type="ECO:0000256" key="3">
    <source>
        <dbReference type="ARBA" id="ARBA00022801"/>
    </source>
</evidence>
<dbReference type="GO" id="GO:0006508">
    <property type="term" value="P:proteolysis"/>
    <property type="evidence" value="ECO:0007669"/>
    <property type="project" value="UniProtKB-KW"/>
</dbReference>